<feature type="transmembrane region" description="Helical" evidence="1">
    <location>
        <begin position="41"/>
        <end position="66"/>
    </location>
</feature>
<gene>
    <name evidence="2" type="ORF">AA20_13360</name>
</gene>
<reference evidence="2 3" key="1">
    <citation type="submission" date="2014-01" db="EMBL/GenBank/DDBJ databases">
        <title>Development of a Comparative Genomic Fingerprinting Assay for High Resolution Genotyping of Arcobacter butzleri.</title>
        <authorList>
            <person name="Webb A.L."/>
            <person name="Inglis G.D."/>
            <person name="Kruczkiewicz P."/>
            <person name="Selinger L.B."/>
            <person name="Taboada E.N."/>
        </authorList>
    </citation>
    <scope>NUCLEOTIDE SEQUENCE [LARGE SCALE GENOMIC DNA]</scope>
    <source>
        <strain evidence="2 3">L348</strain>
    </source>
</reference>
<comment type="caution">
    <text evidence="2">The sequence shown here is derived from an EMBL/GenBank/DDBJ whole genome shotgun (WGS) entry which is preliminary data.</text>
</comment>
<keyword evidence="1" id="KW-0812">Transmembrane</keyword>
<sequence>MKKELIIFIVILIVLTMTMHYKEFINYPLTHLKNFPNSSAYGFGIFHPLVFASIIYIVLSIPRLVIKLFKRKNHEKSN</sequence>
<protein>
    <submittedName>
        <fullName evidence="2">Uncharacterized protein</fullName>
    </submittedName>
</protein>
<dbReference type="Proteomes" id="UP000035514">
    <property type="component" value="Unassembled WGS sequence"/>
</dbReference>
<dbReference type="RefSeq" id="WP_046994252.1">
    <property type="nucleotide sequence ID" value="NZ_JAIQ01000175.1"/>
</dbReference>
<name>A0A0G9JNM4_9BACT</name>
<dbReference type="EMBL" id="JAIQ01000175">
    <property type="protein sequence ID" value="KLD95888.1"/>
    <property type="molecule type" value="Genomic_DNA"/>
</dbReference>
<dbReference type="PATRIC" id="fig|1447256.3.peg.2622"/>
<evidence type="ECO:0000313" key="3">
    <source>
        <dbReference type="Proteomes" id="UP000035514"/>
    </source>
</evidence>
<evidence type="ECO:0000313" key="2">
    <source>
        <dbReference type="EMBL" id="KLD95888.1"/>
    </source>
</evidence>
<accession>A0A0G9JNM4</accession>
<dbReference type="AlphaFoldDB" id="A0A0G9JNM4"/>
<keyword evidence="1" id="KW-0472">Membrane</keyword>
<keyword evidence="1" id="KW-1133">Transmembrane helix</keyword>
<feature type="transmembrane region" description="Helical" evidence="1">
    <location>
        <begin position="5"/>
        <end position="21"/>
    </location>
</feature>
<proteinExistence type="predicted"/>
<organism evidence="2 3">
    <name type="scientific">Aliarcobacter butzleri L348</name>
    <dbReference type="NCBI Taxonomy" id="1447256"/>
    <lineage>
        <taxon>Bacteria</taxon>
        <taxon>Pseudomonadati</taxon>
        <taxon>Campylobacterota</taxon>
        <taxon>Epsilonproteobacteria</taxon>
        <taxon>Campylobacterales</taxon>
        <taxon>Arcobacteraceae</taxon>
        <taxon>Aliarcobacter</taxon>
    </lineage>
</organism>
<evidence type="ECO:0000256" key="1">
    <source>
        <dbReference type="SAM" id="Phobius"/>
    </source>
</evidence>